<feature type="compositionally biased region" description="Basic and acidic residues" evidence="1">
    <location>
        <begin position="137"/>
        <end position="158"/>
    </location>
</feature>
<gene>
    <name evidence="2" type="ORF">SEMRO_2920_G340270.1</name>
</gene>
<evidence type="ECO:0000313" key="3">
    <source>
        <dbReference type="Proteomes" id="UP001153069"/>
    </source>
</evidence>
<reference evidence="2" key="1">
    <citation type="submission" date="2020-06" db="EMBL/GenBank/DDBJ databases">
        <authorList>
            <consortium name="Plant Systems Biology data submission"/>
        </authorList>
    </citation>
    <scope>NUCLEOTIDE SEQUENCE</scope>
    <source>
        <strain evidence="2">D6</strain>
    </source>
</reference>
<dbReference type="AlphaFoldDB" id="A0A9N8F106"/>
<organism evidence="2 3">
    <name type="scientific">Seminavis robusta</name>
    <dbReference type="NCBI Taxonomy" id="568900"/>
    <lineage>
        <taxon>Eukaryota</taxon>
        <taxon>Sar</taxon>
        <taxon>Stramenopiles</taxon>
        <taxon>Ochrophyta</taxon>
        <taxon>Bacillariophyta</taxon>
        <taxon>Bacillariophyceae</taxon>
        <taxon>Bacillariophycidae</taxon>
        <taxon>Naviculales</taxon>
        <taxon>Naviculaceae</taxon>
        <taxon>Seminavis</taxon>
    </lineage>
</organism>
<evidence type="ECO:0000256" key="1">
    <source>
        <dbReference type="SAM" id="MobiDB-lite"/>
    </source>
</evidence>
<accession>A0A9N8F106</accession>
<sequence>MYDHDAGTTVPTGKGDRLEGGGEGSPSGADGADIQRIEQQQANKRELTKNANARFGTDEERLAERKEGKTRAGQAEILAHYSCIAAYEAEAKEKLQQMLDHEAHLEADERDREIAAVDMELAALESAQAEEMNQAEEEQKQLRDRHAHLLAELDRLDESASDQEENLPPPQ</sequence>
<feature type="region of interest" description="Disordered" evidence="1">
    <location>
        <begin position="128"/>
        <end position="171"/>
    </location>
</feature>
<keyword evidence="3" id="KW-1185">Reference proteome</keyword>
<feature type="region of interest" description="Disordered" evidence="1">
    <location>
        <begin position="1"/>
        <end position="73"/>
    </location>
</feature>
<proteinExistence type="predicted"/>
<name>A0A9N8F106_9STRA</name>
<dbReference type="EMBL" id="CAICTM010002918">
    <property type="protein sequence ID" value="CAB9530538.1"/>
    <property type="molecule type" value="Genomic_DNA"/>
</dbReference>
<comment type="caution">
    <text evidence="2">The sequence shown here is derived from an EMBL/GenBank/DDBJ whole genome shotgun (WGS) entry which is preliminary data.</text>
</comment>
<protein>
    <submittedName>
        <fullName evidence="2">Uncharacterized protein</fullName>
    </submittedName>
</protein>
<feature type="compositionally biased region" description="Basic and acidic residues" evidence="1">
    <location>
        <begin position="56"/>
        <end position="70"/>
    </location>
</feature>
<dbReference type="Proteomes" id="UP001153069">
    <property type="component" value="Unassembled WGS sequence"/>
</dbReference>
<evidence type="ECO:0000313" key="2">
    <source>
        <dbReference type="EMBL" id="CAB9530538.1"/>
    </source>
</evidence>